<evidence type="ECO:0000256" key="3">
    <source>
        <dbReference type="ARBA" id="ARBA00010312"/>
    </source>
</evidence>
<evidence type="ECO:0000313" key="6">
    <source>
        <dbReference type="EMBL" id="GAG37395.1"/>
    </source>
</evidence>
<dbReference type="GO" id="GO:0051539">
    <property type="term" value="F:4 iron, 4 sulfur cluster binding"/>
    <property type="evidence" value="ECO:0007669"/>
    <property type="project" value="UniProtKB-KW"/>
</dbReference>
<name>X0X2Y8_9ZZZZ</name>
<proteinExistence type="inferred from homology"/>
<keyword evidence="4" id="KW-0004">4Fe-4S</keyword>
<evidence type="ECO:0000256" key="2">
    <source>
        <dbReference type="ARBA" id="ARBA00004196"/>
    </source>
</evidence>
<evidence type="ECO:0008006" key="7">
    <source>
        <dbReference type="Google" id="ProtNLM"/>
    </source>
</evidence>
<comment type="cofactor">
    <cofactor evidence="1">
        <name>[4Fe-4S] cluster</name>
        <dbReference type="ChEBI" id="CHEBI:49883"/>
    </cofactor>
</comment>
<dbReference type="EMBL" id="BARS01048522">
    <property type="protein sequence ID" value="GAG37395.1"/>
    <property type="molecule type" value="Genomic_DNA"/>
</dbReference>
<keyword evidence="4" id="KW-0411">Iron-sulfur</keyword>
<keyword evidence="4" id="KW-0479">Metal-binding</keyword>
<dbReference type="GO" id="GO:0030151">
    <property type="term" value="F:molybdenum ion binding"/>
    <property type="evidence" value="ECO:0007669"/>
    <property type="project" value="TreeGrafter"/>
</dbReference>
<evidence type="ECO:0000256" key="4">
    <source>
        <dbReference type="ARBA" id="ARBA00022485"/>
    </source>
</evidence>
<comment type="similarity">
    <text evidence="3">Belongs to the prokaryotic molybdopterin-containing oxidoreductase family.</text>
</comment>
<keyword evidence="4" id="KW-0408">Iron</keyword>
<evidence type="ECO:0000256" key="1">
    <source>
        <dbReference type="ARBA" id="ARBA00001966"/>
    </source>
</evidence>
<dbReference type="PANTHER" id="PTHR43598">
    <property type="entry name" value="TUNGSTEN-CONTAINING FORMYLMETHANOFURAN DEHYDROGENASE 2 SUBUNIT B"/>
    <property type="match status" value="1"/>
</dbReference>
<reference evidence="6" key="1">
    <citation type="journal article" date="2014" name="Front. Microbiol.">
        <title>High frequency of phylogenetically diverse reductive dehalogenase-homologous genes in deep subseafloor sedimentary metagenomes.</title>
        <authorList>
            <person name="Kawai M."/>
            <person name="Futagami T."/>
            <person name="Toyoda A."/>
            <person name="Takaki Y."/>
            <person name="Nishi S."/>
            <person name="Hori S."/>
            <person name="Arai W."/>
            <person name="Tsubouchi T."/>
            <person name="Morono Y."/>
            <person name="Uchiyama I."/>
            <person name="Ito T."/>
            <person name="Fujiyama A."/>
            <person name="Inagaki F."/>
            <person name="Takami H."/>
        </authorList>
    </citation>
    <scope>NUCLEOTIDE SEQUENCE</scope>
    <source>
        <strain evidence="6">Expedition CK06-06</strain>
    </source>
</reference>
<comment type="caution">
    <text evidence="6">The sequence shown here is derived from an EMBL/GenBank/DDBJ whole genome shotgun (WGS) entry which is preliminary data.</text>
</comment>
<dbReference type="PANTHER" id="PTHR43598:SF1">
    <property type="entry name" value="FORMATE DEHYDROGENASE-O MAJOR SUBUNIT"/>
    <property type="match status" value="1"/>
</dbReference>
<gene>
    <name evidence="6" type="ORF">S01H1_72709</name>
</gene>
<dbReference type="SUPFAM" id="SSF53706">
    <property type="entry name" value="Formate dehydrogenase/DMSO reductase, domains 1-3"/>
    <property type="match status" value="1"/>
</dbReference>
<dbReference type="GO" id="GO:0016491">
    <property type="term" value="F:oxidoreductase activity"/>
    <property type="evidence" value="ECO:0007669"/>
    <property type="project" value="UniProtKB-KW"/>
</dbReference>
<comment type="subcellular location">
    <subcellularLocation>
        <location evidence="2">Cell envelope</location>
    </subcellularLocation>
</comment>
<sequence>GNIGMAGGGVNALRGESNVQGSTDHCLLFHILPGYLKTPRGKDKNLATYNSNYTPKTKEPYSANWWGNYPKYSNSLIRAHFGKSAGLDTQYTWLPKLDDGQNASWLMLFDEMLKGKFTGFFAWGQNPACSGANAGKVRAALGKLDWMVNVNLFDNETGSFWRGPGVDPGQVKTEVFLLPCAMSFEKEGSITNSGRWAQWRYAAVKPPAPTDADIINELQWRVRKLYSEQNGVFPEPIVNLAW</sequence>
<keyword evidence="5" id="KW-0560">Oxidoreductase</keyword>
<dbReference type="GO" id="GO:0030313">
    <property type="term" value="C:cell envelope"/>
    <property type="evidence" value="ECO:0007669"/>
    <property type="project" value="UniProtKB-SubCell"/>
</dbReference>
<feature type="non-terminal residue" evidence="6">
    <location>
        <position position="242"/>
    </location>
</feature>
<organism evidence="6">
    <name type="scientific">marine sediment metagenome</name>
    <dbReference type="NCBI Taxonomy" id="412755"/>
    <lineage>
        <taxon>unclassified sequences</taxon>
        <taxon>metagenomes</taxon>
        <taxon>ecological metagenomes</taxon>
    </lineage>
</organism>
<dbReference type="AlphaFoldDB" id="X0X2Y8"/>
<dbReference type="GO" id="GO:0009055">
    <property type="term" value="F:electron transfer activity"/>
    <property type="evidence" value="ECO:0007669"/>
    <property type="project" value="TreeGrafter"/>
</dbReference>
<dbReference type="Gene3D" id="3.40.50.740">
    <property type="match status" value="1"/>
</dbReference>
<feature type="non-terminal residue" evidence="6">
    <location>
        <position position="1"/>
    </location>
</feature>
<evidence type="ECO:0000256" key="5">
    <source>
        <dbReference type="ARBA" id="ARBA00023002"/>
    </source>
</evidence>
<accession>X0X2Y8</accession>
<protein>
    <recommendedName>
        <fullName evidence="7">Molybdopterin oxidoreductase domain-containing protein</fullName>
    </recommendedName>
</protein>
<dbReference type="GO" id="GO:0009061">
    <property type="term" value="P:anaerobic respiration"/>
    <property type="evidence" value="ECO:0007669"/>
    <property type="project" value="TreeGrafter"/>
</dbReference>